<dbReference type="EMBL" id="VMSO01000044">
    <property type="protein sequence ID" value="KAA8500128.1"/>
    <property type="molecule type" value="Genomic_DNA"/>
</dbReference>
<dbReference type="SUPFAM" id="SSF51735">
    <property type="entry name" value="NAD(P)-binding Rossmann-fold domains"/>
    <property type="match status" value="1"/>
</dbReference>
<dbReference type="InterPro" id="IPR050463">
    <property type="entry name" value="Gfo/Idh/MocA_oxidrdct_glycsds"/>
</dbReference>
<name>A0A5M9HTY1_9FIRM</name>
<feature type="domain" description="Gfo/Idh/MocA-like oxidoreductase N-terminal" evidence="2">
    <location>
        <begin position="8"/>
        <end position="120"/>
    </location>
</feature>
<reference evidence="4" key="1">
    <citation type="submission" date="2019-07" db="EMBL/GenBank/DDBJ databases">
        <authorList>
            <person name="Wongkuna S."/>
            <person name="Scaria J."/>
        </authorList>
    </citation>
    <scope>NUCLEOTIDE SEQUENCE [LARGE SCALE GENOMIC DNA]</scope>
    <source>
        <strain evidence="4">SW178</strain>
    </source>
</reference>
<dbReference type="Proteomes" id="UP000322025">
    <property type="component" value="Unassembled WGS sequence"/>
</dbReference>
<evidence type="ECO:0000259" key="3">
    <source>
        <dbReference type="Pfam" id="PF22725"/>
    </source>
</evidence>
<proteinExistence type="predicted"/>
<comment type="caution">
    <text evidence="4">The sequence shown here is derived from an EMBL/GenBank/DDBJ whole genome shotgun (WGS) entry which is preliminary data.</text>
</comment>
<dbReference type="Pfam" id="PF01408">
    <property type="entry name" value="GFO_IDH_MocA"/>
    <property type="match status" value="1"/>
</dbReference>
<evidence type="ECO:0000259" key="2">
    <source>
        <dbReference type="Pfam" id="PF01408"/>
    </source>
</evidence>
<keyword evidence="5" id="KW-1185">Reference proteome</keyword>
<keyword evidence="1" id="KW-0560">Oxidoreductase</keyword>
<accession>A0A5M9HTY1</accession>
<dbReference type="RefSeq" id="WP_150311659.1">
    <property type="nucleotide sequence ID" value="NZ_VMSO01000044.1"/>
</dbReference>
<dbReference type="InterPro" id="IPR000683">
    <property type="entry name" value="Gfo/Idh/MocA-like_OxRdtase_N"/>
</dbReference>
<evidence type="ECO:0000313" key="5">
    <source>
        <dbReference type="Proteomes" id="UP000322025"/>
    </source>
</evidence>
<protein>
    <submittedName>
        <fullName evidence="4">Gfo/Idh/MocA family oxidoreductase</fullName>
    </submittedName>
</protein>
<dbReference type="PANTHER" id="PTHR43818">
    <property type="entry name" value="BCDNA.GH03377"/>
    <property type="match status" value="1"/>
</dbReference>
<organism evidence="4 5">
    <name type="scientific">Mediterraneibacter catenae</name>
    <dbReference type="NCBI Taxonomy" id="2594882"/>
    <lineage>
        <taxon>Bacteria</taxon>
        <taxon>Bacillati</taxon>
        <taxon>Bacillota</taxon>
        <taxon>Clostridia</taxon>
        <taxon>Lachnospirales</taxon>
        <taxon>Lachnospiraceae</taxon>
        <taxon>Mediterraneibacter</taxon>
    </lineage>
</organism>
<dbReference type="Gene3D" id="3.30.360.10">
    <property type="entry name" value="Dihydrodipicolinate Reductase, domain 2"/>
    <property type="match status" value="1"/>
</dbReference>
<dbReference type="SUPFAM" id="SSF55347">
    <property type="entry name" value="Glyceraldehyde-3-phosphate dehydrogenase-like, C-terminal domain"/>
    <property type="match status" value="1"/>
</dbReference>
<dbReference type="AlphaFoldDB" id="A0A5M9HTY1"/>
<dbReference type="PANTHER" id="PTHR43818:SF11">
    <property type="entry name" value="BCDNA.GH03377"/>
    <property type="match status" value="1"/>
</dbReference>
<evidence type="ECO:0000256" key="1">
    <source>
        <dbReference type="ARBA" id="ARBA00023002"/>
    </source>
</evidence>
<dbReference type="Gene3D" id="3.40.50.720">
    <property type="entry name" value="NAD(P)-binding Rossmann-like Domain"/>
    <property type="match status" value="1"/>
</dbReference>
<feature type="domain" description="GFO/IDH/MocA-like oxidoreductase" evidence="3">
    <location>
        <begin position="133"/>
        <end position="267"/>
    </location>
</feature>
<gene>
    <name evidence="4" type="ORF">FNY66_15170</name>
</gene>
<dbReference type="InterPro" id="IPR036291">
    <property type="entry name" value="NAD(P)-bd_dom_sf"/>
</dbReference>
<dbReference type="Pfam" id="PF22725">
    <property type="entry name" value="GFO_IDH_MocA_C3"/>
    <property type="match status" value="1"/>
</dbReference>
<evidence type="ECO:0000313" key="4">
    <source>
        <dbReference type="EMBL" id="KAA8500128.1"/>
    </source>
</evidence>
<dbReference type="InterPro" id="IPR055170">
    <property type="entry name" value="GFO_IDH_MocA-like_dom"/>
</dbReference>
<dbReference type="OrthoDB" id="9783105at2"/>
<sequence>MEQKKICTGVIGAGAISDIYLKNMINRFDNLYVKSICAAHLESAQKKAQEYGIQAVTMEEMYEDPEICLVVNLTPAHVHYDVIKGALEHGKHVYTEKTLTDDINKSAELVQLAREKGLYLGSAPDTFMGAALQTARSAIDSGLLGEIHSFAVSANRNNDILLSLFDFLRKPGGGIVCDYAVYYVTALVSLLGSVARVGSIVGHPYPTHVNCVPGTPLYGQTMDTPNESQVNAVLQFENGVTGTFHIDADSVMEDQAYFTIYGTKGILILTDPNQFGGQVRFIPNAPDPADRKEPSVLPGVNEYSDNSRGIGPSDLADTLLNGTPLRPSAEMAYHVHEVLNAMLEGGATGRFTDIRSSCVRPEPLRYQFSHGAV</sequence>
<dbReference type="GO" id="GO:0000166">
    <property type="term" value="F:nucleotide binding"/>
    <property type="evidence" value="ECO:0007669"/>
    <property type="project" value="InterPro"/>
</dbReference>
<dbReference type="GO" id="GO:0016491">
    <property type="term" value="F:oxidoreductase activity"/>
    <property type="evidence" value="ECO:0007669"/>
    <property type="project" value="UniProtKB-KW"/>
</dbReference>